<dbReference type="Gene3D" id="3.60.21.10">
    <property type="match status" value="1"/>
</dbReference>
<sequence length="373" mass="42031">MRKLFTSIILFVLCIGVMGFSQACAKDDEISVEAVGDNLIHPAVYNDARQVDGSYDFKPMYEPLKQRMSSADISFINQESPMGGDDKPFHGFKRFNTPSAVAGDIIDTGFNLVNGSNNHALDQGMSGLYNELSIWDHLKDQATYTGTYRSQKERDHITVKNVNGTKVALVSYTYGTNGIQPDHQYNINRFDKKLIKKDIAQAKKVSDVVMVSAHWGKEGTHKVTDKQKDYAHYIADQGADVIIGTHPHVIQPMQWMKGKDGNKTLVAYSLGNFLNGQATGDENNILGGNLHFDLDKNAKTKVKNVKWRAVVTHYEPQNAKTHKGKAHFKMIPLEDYKEKLAKKHRLNYKKGSHVSVDRLNDINNDTIDERFRK</sequence>
<comment type="caution">
    <text evidence="4">The sequence shown here is derived from an EMBL/GenBank/DDBJ whole genome shotgun (WGS) entry which is preliminary data.</text>
</comment>
<evidence type="ECO:0000313" key="4">
    <source>
        <dbReference type="EMBL" id="PMC18556.1"/>
    </source>
</evidence>
<comment type="similarity">
    <text evidence="1">Belongs to the CapA family.</text>
</comment>
<organism evidence="4 5">
    <name type="scientific">Staphylococcus pettenkoferi</name>
    <dbReference type="NCBI Taxonomy" id="170573"/>
    <lineage>
        <taxon>Bacteria</taxon>
        <taxon>Bacillati</taxon>
        <taxon>Bacillota</taxon>
        <taxon>Bacilli</taxon>
        <taxon>Bacillales</taxon>
        <taxon>Staphylococcaceae</taxon>
        <taxon>Staphylococcus</taxon>
    </lineage>
</organism>
<dbReference type="STRING" id="170573.GCA_001076995_00249"/>
<dbReference type="SUPFAM" id="SSF56300">
    <property type="entry name" value="Metallo-dependent phosphatases"/>
    <property type="match status" value="1"/>
</dbReference>
<dbReference type="SMART" id="SM00854">
    <property type="entry name" value="PGA_cap"/>
    <property type="match status" value="1"/>
</dbReference>
<gene>
    <name evidence="4" type="ORF">CJ235_08995</name>
</gene>
<evidence type="ECO:0000256" key="1">
    <source>
        <dbReference type="ARBA" id="ARBA00005662"/>
    </source>
</evidence>
<dbReference type="PANTHER" id="PTHR33393:SF12">
    <property type="entry name" value="CAPSULE BIOSYNTHESIS PROTEIN CAPA"/>
    <property type="match status" value="1"/>
</dbReference>
<feature type="chain" id="PRO_5014853438" evidence="2">
    <location>
        <begin position="26"/>
        <end position="373"/>
    </location>
</feature>
<dbReference type="PANTHER" id="PTHR33393">
    <property type="entry name" value="POLYGLUTAMINE SYNTHESIS ACCESSORY PROTEIN RV0574C-RELATED"/>
    <property type="match status" value="1"/>
</dbReference>
<evidence type="ECO:0000256" key="2">
    <source>
        <dbReference type="SAM" id="SignalP"/>
    </source>
</evidence>
<dbReference type="PROSITE" id="PS51257">
    <property type="entry name" value="PROKAR_LIPOPROTEIN"/>
    <property type="match status" value="1"/>
</dbReference>
<evidence type="ECO:0000313" key="5">
    <source>
        <dbReference type="Proteomes" id="UP000235748"/>
    </source>
</evidence>
<dbReference type="RefSeq" id="WP_102696146.1">
    <property type="nucleotide sequence ID" value="NZ_JAASJD010000006.1"/>
</dbReference>
<feature type="domain" description="Capsule synthesis protein CapA" evidence="3">
    <location>
        <begin position="31"/>
        <end position="277"/>
    </location>
</feature>
<reference evidence="4 5" key="1">
    <citation type="submission" date="2017-09" db="EMBL/GenBank/DDBJ databases">
        <title>Bacterial strain isolated from the female urinary microbiota.</title>
        <authorList>
            <person name="Thomas-White K."/>
            <person name="Kumar N."/>
            <person name="Forster S."/>
            <person name="Putonti C."/>
            <person name="Lawley T."/>
            <person name="Wolfe A.J."/>
        </authorList>
    </citation>
    <scope>NUCLEOTIDE SEQUENCE [LARGE SCALE GENOMIC DNA]</scope>
    <source>
        <strain evidence="4 5">UMB0834</strain>
    </source>
</reference>
<evidence type="ECO:0000259" key="3">
    <source>
        <dbReference type="SMART" id="SM00854"/>
    </source>
</evidence>
<dbReference type="Proteomes" id="UP000235748">
    <property type="component" value="Unassembled WGS sequence"/>
</dbReference>
<dbReference type="InterPro" id="IPR029052">
    <property type="entry name" value="Metallo-depent_PP-like"/>
</dbReference>
<dbReference type="Pfam" id="PF09587">
    <property type="entry name" value="PGA_cap"/>
    <property type="match status" value="1"/>
</dbReference>
<proteinExistence type="inferred from homology"/>
<protein>
    <submittedName>
        <fullName evidence="4">Capsule biosynthesis protein CapA</fullName>
    </submittedName>
</protein>
<keyword evidence="2" id="KW-0732">Signal</keyword>
<dbReference type="AlphaFoldDB" id="A0A2N6QG74"/>
<dbReference type="EMBL" id="PNGG01000004">
    <property type="protein sequence ID" value="PMC18556.1"/>
    <property type="molecule type" value="Genomic_DNA"/>
</dbReference>
<feature type="signal peptide" evidence="2">
    <location>
        <begin position="1"/>
        <end position="25"/>
    </location>
</feature>
<dbReference type="CDD" id="cd07381">
    <property type="entry name" value="MPP_CapA"/>
    <property type="match status" value="1"/>
</dbReference>
<dbReference type="InterPro" id="IPR052169">
    <property type="entry name" value="CW_Biosynth-Accessory"/>
</dbReference>
<dbReference type="InterPro" id="IPR019079">
    <property type="entry name" value="Capsule_synth_CapA"/>
</dbReference>
<name>A0A2N6QG74_9STAP</name>
<accession>A0A2N6QG74</accession>